<keyword evidence="2" id="KW-1185">Reference proteome</keyword>
<proteinExistence type="predicted"/>
<dbReference type="Proteomes" id="UP000076532">
    <property type="component" value="Unassembled WGS sequence"/>
</dbReference>
<gene>
    <name evidence="1" type="ORF">FIBSPDRAFT_975902</name>
</gene>
<evidence type="ECO:0000313" key="1">
    <source>
        <dbReference type="EMBL" id="KZP16481.1"/>
    </source>
</evidence>
<dbReference type="EMBL" id="KV417593">
    <property type="protein sequence ID" value="KZP16481.1"/>
    <property type="molecule type" value="Genomic_DNA"/>
</dbReference>
<organism evidence="1 2">
    <name type="scientific">Athelia psychrophila</name>
    <dbReference type="NCBI Taxonomy" id="1759441"/>
    <lineage>
        <taxon>Eukaryota</taxon>
        <taxon>Fungi</taxon>
        <taxon>Dikarya</taxon>
        <taxon>Basidiomycota</taxon>
        <taxon>Agaricomycotina</taxon>
        <taxon>Agaricomycetes</taxon>
        <taxon>Agaricomycetidae</taxon>
        <taxon>Atheliales</taxon>
        <taxon>Atheliaceae</taxon>
        <taxon>Athelia</taxon>
    </lineage>
</organism>
<evidence type="ECO:0000313" key="2">
    <source>
        <dbReference type="Proteomes" id="UP000076532"/>
    </source>
</evidence>
<name>A0A166F657_9AGAM</name>
<reference evidence="1 2" key="1">
    <citation type="journal article" date="2016" name="Mol. Biol. Evol.">
        <title>Comparative Genomics of Early-Diverging Mushroom-Forming Fungi Provides Insights into the Origins of Lignocellulose Decay Capabilities.</title>
        <authorList>
            <person name="Nagy L.G."/>
            <person name="Riley R."/>
            <person name="Tritt A."/>
            <person name="Adam C."/>
            <person name="Daum C."/>
            <person name="Floudas D."/>
            <person name="Sun H."/>
            <person name="Yadav J.S."/>
            <person name="Pangilinan J."/>
            <person name="Larsson K.H."/>
            <person name="Matsuura K."/>
            <person name="Barry K."/>
            <person name="Labutti K."/>
            <person name="Kuo R."/>
            <person name="Ohm R.A."/>
            <person name="Bhattacharya S.S."/>
            <person name="Shirouzu T."/>
            <person name="Yoshinaga Y."/>
            <person name="Martin F.M."/>
            <person name="Grigoriev I.V."/>
            <person name="Hibbett D.S."/>
        </authorList>
    </citation>
    <scope>NUCLEOTIDE SEQUENCE [LARGE SCALE GENOMIC DNA]</scope>
    <source>
        <strain evidence="1 2">CBS 109695</strain>
    </source>
</reference>
<sequence length="158" mass="18220">MKELDCERTLVAQARRSSVELPTLKHHNVMSHFGFFRPLHATHPRATRWKEYPFNFDAGTGWEEGHHYEDARNPASKKGKVPSIAPMMTVNWGRALCGKKENNLDKEYGALRLTNGRPETVKVQIATISQRPQNLQAGHSWKFLRFRKNVMIWVILNG</sequence>
<dbReference type="AlphaFoldDB" id="A0A166F657"/>
<accession>A0A166F657</accession>
<protein>
    <submittedName>
        <fullName evidence="1">Uncharacterized protein</fullName>
    </submittedName>
</protein>